<feature type="signal peptide" evidence="4">
    <location>
        <begin position="1"/>
        <end position="21"/>
    </location>
</feature>
<dbReference type="InterPro" id="IPR002053">
    <property type="entry name" value="Glyco_hydro_25"/>
</dbReference>
<dbReference type="InterPro" id="IPR018077">
    <property type="entry name" value="Glyco_hydro_fam25_subgr"/>
</dbReference>
<dbReference type="GO" id="GO:0003796">
    <property type="term" value="F:lysozyme activity"/>
    <property type="evidence" value="ECO:0007669"/>
    <property type="project" value="InterPro"/>
</dbReference>
<dbReference type="SMART" id="SM00641">
    <property type="entry name" value="Glyco_25"/>
    <property type="match status" value="1"/>
</dbReference>
<evidence type="ECO:0000313" key="6">
    <source>
        <dbReference type="Proteomes" id="UP000436694"/>
    </source>
</evidence>
<keyword evidence="3" id="KW-0326">Glycosidase</keyword>
<gene>
    <name evidence="5" type="ORF">GG681_07125</name>
</gene>
<reference evidence="5 6" key="1">
    <citation type="submission" date="2019-10" db="EMBL/GenBank/DDBJ databases">
        <title>Epibacterium sp. nov., isolated from seawater.</title>
        <authorList>
            <person name="Zhang X."/>
            <person name="Li N."/>
        </authorList>
    </citation>
    <scope>NUCLEOTIDE SEQUENCE [LARGE SCALE GENOMIC DNA]</scope>
    <source>
        <strain evidence="5 6">SM1969</strain>
    </source>
</reference>
<dbReference type="PANTHER" id="PTHR34135">
    <property type="entry name" value="LYSOZYME"/>
    <property type="match status" value="1"/>
</dbReference>
<dbReference type="GO" id="GO:0016998">
    <property type="term" value="P:cell wall macromolecule catabolic process"/>
    <property type="evidence" value="ECO:0007669"/>
    <property type="project" value="InterPro"/>
</dbReference>
<dbReference type="PANTHER" id="PTHR34135:SF2">
    <property type="entry name" value="LYSOZYME"/>
    <property type="match status" value="1"/>
</dbReference>
<evidence type="ECO:0000313" key="5">
    <source>
        <dbReference type="EMBL" id="MQY42410.1"/>
    </source>
</evidence>
<dbReference type="PROSITE" id="PS51257">
    <property type="entry name" value="PROKAR_LIPOPROTEIN"/>
    <property type="match status" value="1"/>
</dbReference>
<dbReference type="PROSITE" id="PS51904">
    <property type="entry name" value="GLYCOSYL_HYDROL_F25_2"/>
    <property type="match status" value="1"/>
</dbReference>
<name>A0A844AKS4_9RHOB</name>
<dbReference type="CDD" id="cd06413">
    <property type="entry name" value="GH25_muramidase_1"/>
    <property type="match status" value="1"/>
</dbReference>
<sequence length="258" mass="29555">MRIKALLVALVLAGCSAPEPADMRAFASQIVFAGLKFGDSDPVAWRGRTPASYPVHGIDASRWQGDIDWRKARRAGVSFAFLKATEGGDLVDPQFSTHWHQSRKARVKRSAYHYYYFCRSAKEQARWFIRNVPRDSAALPHVLDMEWNPTSRTCTKRPSGKKVRAEARRFLSILERHYGKRPIIYTTVDFYRDTGIGQLQGTEFWLRSVAGHPRDVYPGQSWTFWQYTGTGRVPGIQGDVDINVFRGSREAWQRWQGD</sequence>
<dbReference type="Gene3D" id="3.20.20.80">
    <property type="entry name" value="Glycosidases"/>
    <property type="match status" value="1"/>
</dbReference>
<comment type="similarity">
    <text evidence="1">Belongs to the glycosyl hydrolase 25 family.</text>
</comment>
<dbReference type="RefSeq" id="WP_153546542.1">
    <property type="nucleotide sequence ID" value="NZ_WIXK01000003.1"/>
</dbReference>
<feature type="chain" id="PRO_5033012376" evidence="4">
    <location>
        <begin position="22"/>
        <end position="258"/>
    </location>
</feature>
<comment type="caution">
    <text evidence="5">The sequence shown here is derived from an EMBL/GenBank/DDBJ whole genome shotgun (WGS) entry which is preliminary data.</text>
</comment>
<dbReference type="GO" id="GO:0009253">
    <property type="term" value="P:peptidoglycan catabolic process"/>
    <property type="evidence" value="ECO:0007669"/>
    <property type="project" value="InterPro"/>
</dbReference>
<organism evidence="5 6">
    <name type="scientific">Tritonibacter aquimaris</name>
    <dbReference type="NCBI Taxonomy" id="2663379"/>
    <lineage>
        <taxon>Bacteria</taxon>
        <taxon>Pseudomonadati</taxon>
        <taxon>Pseudomonadota</taxon>
        <taxon>Alphaproteobacteria</taxon>
        <taxon>Rhodobacterales</taxon>
        <taxon>Paracoccaceae</taxon>
        <taxon>Tritonibacter</taxon>
    </lineage>
</organism>
<evidence type="ECO:0000256" key="4">
    <source>
        <dbReference type="SAM" id="SignalP"/>
    </source>
</evidence>
<evidence type="ECO:0000256" key="3">
    <source>
        <dbReference type="ARBA" id="ARBA00023295"/>
    </source>
</evidence>
<dbReference type="GO" id="GO:0016052">
    <property type="term" value="P:carbohydrate catabolic process"/>
    <property type="evidence" value="ECO:0007669"/>
    <property type="project" value="TreeGrafter"/>
</dbReference>
<evidence type="ECO:0000256" key="1">
    <source>
        <dbReference type="ARBA" id="ARBA00010646"/>
    </source>
</evidence>
<keyword evidence="6" id="KW-1185">Reference proteome</keyword>
<dbReference type="Pfam" id="PF01183">
    <property type="entry name" value="Glyco_hydro_25"/>
    <property type="match status" value="1"/>
</dbReference>
<keyword evidence="4" id="KW-0732">Signal</keyword>
<protein>
    <submittedName>
        <fullName evidence="5">Glycoside hydrolase</fullName>
    </submittedName>
</protein>
<dbReference type="EMBL" id="WIXK01000003">
    <property type="protein sequence ID" value="MQY42410.1"/>
    <property type="molecule type" value="Genomic_DNA"/>
</dbReference>
<dbReference type="AlphaFoldDB" id="A0A844AKS4"/>
<accession>A0A844AKS4</accession>
<keyword evidence="2 5" id="KW-0378">Hydrolase</keyword>
<evidence type="ECO:0000256" key="2">
    <source>
        <dbReference type="ARBA" id="ARBA00022801"/>
    </source>
</evidence>
<dbReference type="InterPro" id="IPR017853">
    <property type="entry name" value="GH"/>
</dbReference>
<dbReference type="Proteomes" id="UP000436694">
    <property type="component" value="Unassembled WGS sequence"/>
</dbReference>
<proteinExistence type="inferred from homology"/>
<dbReference type="SUPFAM" id="SSF51445">
    <property type="entry name" value="(Trans)glycosidases"/>
    <property type="match status" value="1"/>
</dbReference>